<feature type="non-terminal residue" evidence="7">
    <location>
        <position position="219"/>
    </location>
</feature>
<dbReference type="InterPro" id="IPR011538">
    <property type="entry name" value="Nuo51_FMN-bd"/>
</dbReference>
<keyword evidence="7" id="KW-0560">Oxidoreductase</keyword>
<gene>
    <name evidence="7" type="ORF">HKN21_04510</name>
</gene>
<keyword evidence="3" id="KW-0479">Metal-binding</keyword>
<dbReference type="EMBL" id="JABDJR010000166">
    <property type="protein sequence ID" value="NNF06000.1"/>
    <property type="molecule type" value="Genomic_DNA"/>
</dbReference>
<dbReference type="AlphaFoldDB" id="A0A7Y2E9Q7"/>
<dbReference type="Gene3D" id="3.40.50.11540">
    <property type="entry name" value="NADH-ubiquinone oxidoreductase 51kDa subunit"/>
    <property type="match status" value="1"/>
</dbReference>
<accession>A0A7Y2E9Q7</accession>
<dbReference type="GO" id="GO:0016491">
    <property type="term" value="F:oxidoreductase activity"/>
    <property type="evidence" value="ECO:0007669"/>
    <property type="project" value="UniProtKB-KW"/>
</dbReference>
<feature type="domain" description="NADH-ubiquinone oxidoreductase 51kDa subunit FMN-binding" evidence="6">
    <location>
        <begin position="40"/>
        <end position="211"/>
    </location>
</feature>
<evidence type="ECO:0000313" key="8">
    <source>
        <dbReference type="Proteomes" id="UP000547674"/>
    </source>
</evidence>
<dbReference type="PANTHER" id="PTHR43578">
    <property type="entry name" value="NADH-QUINONE OXIDOREDUCTASE SUBUNIT F"/>
    <property type="match status" value="1"/>
</dbReference>
<protein>
    <submittedName>
        <fullName evidence="7">NADH-quinone oxidoreductase subunit F</fullName>
        <ecNumber evidence="7">1.6.5.11</ecNumber>
    </submittedName>
</protein>
<organism evidence="7 8">
    <name type="scientific">Eiseniibacteriota bacterium</name>
    <dbReference type="NCBI Taxonomy" id="2212470"/>
    <lineage>
        <taxon>Bacteria</taxon>
        <taxon>Candidatus Eiseniibacteriota</taxon>
    </lineage>
</organism>
<dbReference type="Proteomes" id="UP000547674">
    <property type="component" value="Unassembled WGS sequence"/>
</dbReference>
<evidence type="ECO:0000259" key="6">
    <source>
        <dbReference type="Pfam" id="PF01512"/>
    </source>
</evidence>
<name>A0A7Y2E9Q7_UNCEI</name>
<dbReference type="EC" id="1.6.5.11" evidence="7"/>
<reference evidence="7 8" key="1">
    <citation type="submission" date="2020-03" db="EMBL/GenBank/DDBJ databases">
        <title>Metabolic flexibility allows generalist bacteria to become dominant in a frequently disturbed ecosystem.</title>
        <authorList>
            <person name="Chen Y.-J."/>
            <person name="Leung P.M."/>
            <person name="Bay S.K."/>
            <person name="Hugenholtz P."/>
            <person name="Kessler A.J."/>
            <person name="Shelley G."/>
            <person name="Waite D.W."/>
            <person name="Cook P.L."/>
            <person name="Greening C."/>
        </authorList>
    </citation>
    <scope>NUCLEOTIDE SEQUENCE [LARGE SCALE GENOMIC DNA]</scope>
    <source>
        <strain evidence="7">SS_bin_28</strain>
    </source>
</reference>
<dbReference type="Pfam" id="PF01512">
    <property type="entry name" value="Complex1_51K"/>
    <property type="match status" value="1"/>
</dbReference>
<evidence type="ECO:0000256" key="1">
    <source>
        <dbReference type="ARBA" id="ARBA00007523"/>
    </source>
</evidence>
<dbReference type="SUPFAM" id="SSF142019">
    <property type="entry name" value="Nqo1 FMN-binding domain-like"/>
    <property type="match status" value="1"/>
</dbReference>
<dbReference type="GO" id="GO:0046872">
    <property type="term" value="F:metal ion binding"/>
    <property type="evidence" value="ECO:0007669"/>
    <property type="project" value="UniProtKB-KW"/>
</dbReference>
<comment type="similarity">
    <text evidence="1">Belongs to the complex I 51 kDa subunit family.</text>
</comment>
<keyword evidence="2" id="KW-0004">4Fe-4S</keyword>
<evidence type="ECO:0000256" key="4">
    <source>
        <dbReference type="ARBA" id="ARBA00023004"/>
    </source>
</evidence>
<dbReference type="InterPro" id="IPR037225">
    <property type="entry name" value="Nuo51_FMN-bd_sf"/>
</dbReference>
<dbReference type="PANTHER" id="PTHR43578:SF3">
    <property type="entry name" value="NADH-QUINONE OXIDOREDUCTASE SUBUNIT F"/>
    <property type="match status" value="1"/>
</dbReference>
<dbReference type="FunFam" id="3.40.50.11540:FF:000001">
    <property type="entry name" value="NADH dehydrogenase [ubiquinone] flavoprotein 1, mitochondrial"/>
    <property type="match status" value="1"/>
</dbReference>
<dbReference type="GO" id="GO:0051539">
    <property type="term" value="F:4 iron, 4 sulfur cluster binding"/>
    <property type="evidence" value="ECO:0007669"/>
    <property type="project" value="UniProtKB-KW"/>
</dbReference>
<evidence type="ECO:0000256" key="3">
    <source>
        <dbReference type="ARBA" id="ARBA00022723"/>
    </source>
</evidence>
<keyword evidence="4" id="KW-0408">Iron</keyword>
<sequence>MPNVHRENSHTLGVYREHGGYTALAKAIKEIKPDDLIQMVKDSGLRGRGGAGFPTGMKWGFVPKDIPKPRYIVCNADEGEPGTFKDRVIMEFDPHLLIEGMVLSAWALESNRVFCYVRGEYGLSIKRMEQAVKEAYKEGLLGKNILGSGWDCDFDVYTGSGAYICGEETALFDSLEGRRGHPRLKPPFPAVSGLYGCPTVVNNVETLASIPMIVNKGAE</sequence>
<comment type="caution">
    <text evidence="7">The sequence shown here is derived from an EMBL/GenBank/DDBJ whole genome shotgun (WGS) entry which is preliminary data.</text>
</comment>
<evidence type="ECO:0000256" key="2">
    <source>
        <dbReference type="ARBA" id="ARBA00022485"/>
    </source>
</evidence>
<evidence type="ECO:0000313" key="7">
    <source>
        <dbReference type="EMBL" id="NNF06000.1"/>
    </source>
</evidence>
<evidence type="ECO:0000256" key="5">
    <source>
        <dbReference type="ARBA" id="ARBA00023014"/>
    </source>
</evidence>
<proteinExistence type="inferred from homology"/>
<dbReference type="Gene3D" id="6.10.250.1450">
    <property type="match status" value="1"/>
</dbReference>
<keyword evidence="5" id="KW-0411">Iron-sulfur</keyword>